<name>A0A3S1D7B8_9BACL</name>
<dbReference type="AlphaFoldDB" id="A0A3S1D7B8"/>
<dbReference type="Proteomes" id="UP000272464">
    <property type="component" value="Unassembled WGS sequence"/>
</dbReference>
<comment type="caution">
    <text evidence="2">The sequence shown here is derived from an EMBL/GenBank/DDBJ whole genome shotgun (WGS) entry which is preliminary data.</text>
</comment>
<feature type="transmembrane region" description="Helical" evidence="1">
    <location>
        <begin position="20"/>
        <end position="41"/>
    </location>
</feature>
<keyword evidence="1" id="KW-0472">Membrane</keyword>
<proteinExistence type="predicted"/>
<dbReference type="OrthoDB" id="9943552at2"/>
<sequence>MCCALPLIGGITVLGVSSIFLNPLVLAGLALMLVIMGIVVYQRRKVIGSSCATTGCTCNSCSTKGA</sequence>
<organism evidence="2 3">
    <name type="scientific">Paenibacillus zeisoli</name>
    <dbReference type="NCBI Taxonomy" id="2496267"/>
    <lineage>
        <taxon>Bacteria</taxon>
        <taxon>Bacillati</taxon>
        <taxon>Bacillota</taxon>
        <taxon>Bacilli</taxon>
        <taxon>Bacillales</taxon>
        <taxon>Paenibacillaceae</taxon>
        <taxon>Paenibacillus</taxon>
    </lineage>
</organism>
<reference evidence="2 3" key="1">
    <citation type="submission" date="2018-12" db="EMBL/GenBank/DDBJ databases">
        <authorList>
            <person name="Sun L."/>
            <person name="Chen Z."/>
        </authorList>
    </citation>
    <scope>NUCLEOTIDE SEQUENCE [LARGE SCALE GENOMIC DNA]</scope>
    <source>
        <strain evidence="2 3">3-5-3</strain>
    </source>
</reference>
<protein>
    <submittedName>
        <fullName evidence="2">Uncharacterized protein</fullName>
    </submittedName>
</protein>
<evidence type="ECO:0000313" key="2">
    <source>
        <dbReference type="EMBL" id="RUT29014.1"/>
    </source>
</evidence>
<dbReference type="RefSeq" id="WP_127200362.1">
    <property type="nucleotide sequence ID" value="NZ_RZNX01000008.1"/>
</dbReference>
<dbReference type="EMBL" id="RZNX01000008">
    <property type="protein sequence ID" value="RUT29014.1"/>
    <property type="molecule type" value="Genomic_DNA"/>
</dbReference>
<keyword evidence="1" id="KW-0812">Transmembrane</keyword>
<accession>A0A3S1D7B8</accession>
<keyword evidence="3" id="KW-1185">Reference proteome</keyword>
<gene>
    <name evidence="2" type="ORF">EJP77_16570</name>
</gene>
<evidence type="ECO:0000313" key="3">
    <source>
        <dbReference type="Proteomes" id="UP000272464"/>
    </source>
</evidence>
<evidence type="ECO:0000256" key="1">
    <source>
        <dbReference type="SAM" id="Phobius"/>
    </source>
</evidence>
<keyword evidence="1" id="KW-1133">Transmembrane helix</keyword>